<protein>
    <submittedName>
        <fullName evidence="1">DUF4304 domain-containing protein</fullName>
    </submittedName>
</protein>
<dbReference type="EMBL" id="JAPNKA010000001">
    <property type="protein sequence ID" value="MCY1081556.1"/>
    <property type="molecule type" value="Genomic_DNA"/>
</dbReference>
<keyword evidence="2" id="KW-1185">Reference proteome</keyword>
<organism evidence="1 2">
    <name type="scientific">Archangium lansingense</name>
    <dbReference type="NCBI Taxonomy" id="2995310"/>
    <lineage>
        <taxon>Bacteria</taxon>
        <taxon>Pseudomonadati</taxon>
        <taxon>Myxococcota</taxon>
        <taxon>Myxococcia</taxon>
        <taxon>Myxococcales</taxon>
        <taxon>Cystobacterineae</taxon>
        <taxon>Archangiaceae</taxon>
        <taxon>Archangium</taxon>
    </lineage>
</organism>
<comment type="caution">
    <text evidence="1">The sequence shown here is derived from an EMBL/GenBank/DDBJ whole genome shotgun (WGS) entry which is preliminary data.</text>
</comment>
<evidence type="ECO:0000313" key="2">
    <source>
        <dbReference type="Proteomes" id="UP001207654"/>
    </source>
</evidence>
<gene>
    <name evidence="1" type="ORF">OV287_44605</name>
</gene>
<proteinExistence type="predicted"/>
<reference evidence="1 2" key="1">
    <citation type="submission" date="2022-11" db="EMBL/GenBank/DDBJ databases">
        <title>Minimal conservation of predation-associated metabolite biosynthetic gene clusters underscores biosynthetic potential of Myxococcota including descriptions for ten novel species: Archangium lansinium sp. nov., Myxococcus landrumus sp. nov., Nannocystis bai.</title>
        <authorList>
            <person name="Ahearne A."/>
            <person name="Stevens C."/>
            <person name="Phillips K."/>
        </authorList>
    </citation>
    <scope>NUCLEOTIDE SEQUENCE [LARGE SCALE GENOMIC DNA]</scope>
    <source>
        <strain evidence="1 2">MIWBW</strain>
    </source>
</reference>
<dbReference type="RefSeq" id="WP_267540149.1">
    <property type="nucleotide sequence ID" value="NZ_JAPNKA010000001.1"/>
</dbReference>
<name>A0ABT4AIN7_9BACT</name>
<accession>A0ABT4AIN7</accession>
<evidence type="ECO:0000313" key="1">
    <source>
        <dbReference type="EMBL" id="MCY1081556.1"/>
    </source>
</evidence>
<dbReference type="Proteomes" id="UP001207654">
    <property type="component" value="Unassembled WGS sequence"/>
</dbReference>
<dbReference type="Pfam" id="PF14137">
    <property type="entry name" value="DUF4304"/>
    <property type="match status" value="1"/>
</dbReference>
<dbReference type="InterPro" id="IPR025412">
    <property type="entry name" value="DUF4304"/>
</dbReference>
<sequence length="192" mass="20758">MSVAVAGLARSRGFRKKGLTFRRKHGQTPQVINFQLSRGNTAAEGDFYVNIGISFDAVTALGGSTTGLLMIAGEAVHFGVRLEELAPGAPAQWDVTQQTDAQALGERLGATLAPVIDRLEPIESPASMLREFSLDEGTQRILRAELEYVGGNFNAALAELKLVAAEFADRRGMSVESLIERYCLHELKPLLS</sequence>